<keyword evidence="4" id="KW-1185">Reference proteome</keyword>
<dbReference type="CDD" id="cd05401">
    <property type="entry name" value="NT_GlnE_GlnD_like"/>
    <property type="match status" value="1"/>
</dbReference>
<dbReference type="AlphaFoldDB" id="A0A329LNA5"/>
<comment type="caution">
    <text evidence="3">The sequence shown here is derived from an EMBL/GenBank/DDBJ whole genome shotgun (WGS) entry which is preliminary data.</text>
</comment>
<evidence type="ECO:0000313" key="3">
    <source>
        <dbReference type="EMBL" id="RAV09495.1"/>
    </source>
</evidence>
<protein>
    <recommendedName>
        <fullName evidence="5">Signal transduction protein</fullName>
    </recommendedName>
</protein>
<proteinExistence type="predicted"/>
<feature type="domain" description="Protein-PII uridylyltransferase N-terminal" evidence="1">
    <location>
        <begin position="50"/>
        <end position="169"/>
    </location>
</feature>
<evidence type="ECO:0000313" key="4">
    <source>
        <dbReference type="Proteomes" id="UP000250369"/>
    </source>
</evidence>
<dbReference type="InterPro" id="IPR018821">
    <property type="entry name" value="DUF294_put_nucleoTrafse_sb-bd"/>
</dbReference>
<reference evidence="3 4" key="1">
    <citation type="journal article" date="2009" name="Int. J. Syst. Evol. Microbiol.">
        <title>Paenibacillus contaminans sp. nov., isolated from a contaminated laboratory plate.</title>
        <authorList>
            <person name="Chou J.H."/>
            <person name="Lee J.H."/>
            <person name="Lin M.C."/>
            <person name="Chang P.S."/>
            <person name="Arun A.B."/>
            <person name="Young C.C."/>
            <person name="Chen W.M."/>
        </authorList>
    </citation>
    <scope>NUCLEOTIDE SEQUENCE [LARGE SCALE GENOMIC DNA]</scope>
    <source>
        <strain evidence="3 4">CKOBP-6</strain>
    </source>
</reference>
<organism evidence="3 4">
    <name type="scientific">Paenibacillus contaminans</name>
    <dbReference type="NCBI Taxonomy" id="450362"/>
    <lineage>
        <taxon>Bacteria</taxon>
        <taxon>Bacillati</taxon>
        <taxon>Bacillota</taxon>
        <taxon>Bacilli</taxon>
        <taxon>Bacillales</taxon>
        <taxon>Paenibacillaceae</taxon>
        <taxon>Paenibacillus</taxon>
    </lineage>
</organism>
<gene>
    <name evidence="3" type="ORF">DQG23_39345</name>
</gene>
<evidence type="ECO:0008006" key="5">
    <source>
        <dbReference type="Google" id="ProtNLM"/>
    </source>
</evidence>
<dbReference type="Pfam" id="PF03445">
    <property type="entry name" value="DUF294"/>
    <property type="match status" value="1"/>
</dbReference>
<sequence length="369" mass="41079">MLAFVPEQSVLARIEDAADVKALRSIRELQHGGWLKQLPDSDGGDWNAKINGVHDAFIRRVVAIAEKKLAEQGEGTPPVPYVFVLFGSGGRSEQTLCSDQDNGLIYADSGPVTMMKADVYFQKLASEIGKGLLELGYPPCSGDVLCSNRLWRQPLSGWIRTVQEWLHNRSWENVRYLLVIADMRPIYGESVLAMKIAEELRFFVRDYRISLKELLANTVHRKVCLTPFGRLVTERYGEDAGGVDIKYGCYIPFVNAVRLLALQRDLYASTTLGRIAALQACGEISDNDAGYWTDAFKRIIKFRAQTPIQIEDGAYQTRGKLTAGQLTRQSVRELKLCLRAGREAAKHVHKSVANELAAVHGKNNRPSGG</sequence>
<dbReference type="Proteomes" id="UP000250369">
    <property type="component" value="Unassembled WGS sequence"/>
</dbReference>
<dbReference type="InterPro" id="IPR005105">
    <property type="entry name" value="GlnD_Uridyltrans_N"/>
</dbReference>
<dbReference type="GO" id="GO:0008773">
    <property type="term" value="F:[protein-PII] uridylyltransferase activity"/>
    <property type="evidence" value="ECO:0007669"/>
    <property type="project" value="InterPro"/>
</dbReference>
<dbReference type="Pfam" id="PF10335">
    <property type="entry name" value="DUF294_C"/>
    <property type="match status" value="1"/>
</dbReference>
<dbReference type="OrthoDB" id="9810963at2"/>
<dbReference type="RefSeq" id="WP_113036525.1">
    <property type="nucleotide sequence ID" value="NZ_QMFB01000049.1"/>
</dbReference>
<name>A0A329LNA5_9BACL</name>
<accession>A0A329LNA5</accession>
<dbReference type="EMBL" id="QMFB01000049">
    <property type="protein sequence ID" value="RAV09495.1"/>
    <property type="molecule type" value="Genomic_DNA"/>
</dbReference>
<evidence type="ECO:0000259" key="2">
    <source>
        <dbReference type="Pfam" id="PF10335"/>
    </source>
</evidence>
<feature type="domain" description="DUF294" evidence="2">
    <location>
        <begin position="210"/>
        <end position="350"/>
    </location>
</feature>
<evidence type="ECO:0000259" key="1">
    <source>
        <dbReference type="Pfam" id="PF03445"/>
    </source>
</evidence>